<proteinExistence type="predicted"/>
<feature type="compositionally biased region" description="Low complexity" evidence="6">
    <location>
        <begin position="28"/>
        <end position="44"/>
    </location>
</feature>
<protein>
    <submittedName>
        <fullName evidence="9">Uncharacterized membrane protein YckC, RDD family</fullName>
    </submittedName>
</protein>
<accession>A0A1M6YAE3</accession>
<evidence type="ECO:0000256" key="3">
    <source>
        <dbReference type="ARBA" id="ARBA00022692"/>
    </source>
</evidence>
<feature type="region of interest" description="Disordered" evidence="6">
    <location>
        <begin position="1"/>
        <end position="103"/>
    </location>
</feature>
<dbReference type="EMBL" id="FRAP01000019">
    <property type="protein sequence ID" value="SHL14919.1"/>
    <property type="molecule type" value="Genomic_DNA"/>
</dbReference>
<dbReference type="PANTHER" id="PTHR36115">
    <property type="entry name" value="PROLINE-RICH ANTIGEN HOMOLOG-RELATED"/>
    <property type="match status" value="1"/>
</dbReference>
<dbReference type="OrthoDB" id="9774993at2"/>
<gene>
    <name evidence="9" type="ORF">SAMN05443637_11971</name>
</gene>
<dbReference type="InterPro" id="IPR051791">
    <property type="entry name" value="Pra-immunoreactive"/>
</dbReference>
<evidence type="ECO:0000313" key="10">
    <source>
        <dbReference type="Proteomes" id="UP000184363"/>
    </source>
</evidence>
<evidence type="ECO:0000259" key="8">
    <source>
        <dbReference type="Pfam" id="PF06271"/>
    </source>
</evidence>
<evidence type="ECO:0000256" key="2">
    <source>
        <dbReference type="ARBA" id="ARBA00022475"/>
    </source>
</evidence>
<evidence type="ECO:0000256" key="5">
    <source>
        <dbReference type="ARBA" id="ARBA00023136"/>
    </source>
</evidence>
<keyword evidence="2" id="KW-1003">Cell membrane</keyword>
<feature type="transmembrane region" description="Helical" evidence="7">
    <location>
        <begin position="242"/>
        <end position="261"/>
    </location>
</feature>
<keyword evidence="5 7" id="KW-0472">Membrane</keyword>
<keyword evidence="4 7" id="KW-1133">Transmembrane helix</keyword>
<evidence type="ECO:0000256" key="1">
    <source>
        <dbReference type="ARBA" id="ARBA00004651"/>
    </source>
</evidence>
<sequence>MTSPSDPQWPGQQPPPGQGYGQPGYGQGPYQQGPPAGYGPSPQGYGPPPGYGQQPPPGYGQQAAPGYAPQPAPGYGAPQQGYGPPPPQPYGQGYGPGAPLPVPPGAPGPIPEWWERLVGRIIDNILFAVVYFVVSMIAGALFLTAVTFDPTTGTVSGGLSPLALALPGIVAGLLYGAYDVVMHGRSGQTLGKMVMKTRLVTPSGQLADQATLLKRAAIYPAGVFIVSGLLGFLGPLSLLSTPVIAIFTIVDGIFVITNTPLRQALHDKWTNTIVVKAQ</sequence>
<evidence type="ECO:0000256" key="4">
    <source>
        <dbReference type="ARBA" id="ARBA00022989"/>
    </source>
</evidence>
<dbReference type="InterPro" id="IPR010432">
    <property type="entry name" value="RDD"/>
</dbReference>
<feature type="compositionally biased region" description="Gly residues" evidence="6">
    <location>
        <begin position="18"/>
        <end position="27"/>
    </location>
</feature>
<feature type="transmembrane region" description="Helical" evidence="7">
    <location>
        <begin position="216"/>
        <end position="236"/>
    </location>
</feature>
<name>A0A1M6YAE3_PSETH</name>
<feature type="compositionally biased region" description="Low complexity" evidence="6">
    <location>
        <begin position="59"/>
        <end position="82"/>
    </location>
</feature>
<feature type="transmembrane region" description="Helical" evidence="7">
    <location>
        <begin position="125"/>
        <end position="146"/>
    </location>
</feature>
<dbReference type="Proteomes" id="UP000184363">
    <property type="component" value="Unassembled WGS sequence"/>
</dbReference>
<evidence type="ECO:0000256" key="7">
    <source>
        <dbReference type="SAM" id="Phobius"/>
    </source>
</evidence>
<keyword evidence="3 7" id="KW-0812">Transmembrane</keyword>
<organism evidence="9 10">
    <name type="scientific">Pseudonocardia thermophila</name>
    <dbReference type="NCBI Taxonomy" id="1848"/>
    <lineage>
        <taxon>Bacteria</taxon>
        <taxon>Bacillati</taxon>
        <taxon>Actinomycetota</taxon>
        <taxon>Actinomycetes</taxon>
        <taxon>Pseudonocardiales</taxon>
        <taxon>Pseudonocardiaceae</taxon>
        <taxon>Pseudonocardia</taxon>
    </lineage>
</organism>
<dbReference type="AlphaFoldDB" id="A0A1M6YAE3"/>
<dbReference type="PANTHER" id="PTHR36115:SF4">
    <property type="entry name" value="MEMBRANE PROTEIN"/>
    <property type="match status" value="1"/>
</dbReference>
<keyword evidence="10" id="KW-1185">Reference proteome</keyword>
<reference evidence="9 10" key="1">
    <citation type="submission" date="2016-11" db="EMBL/GenBank/DDBJ databases">
        <authorList>
            <person name="Jaros S."/>
            <person name="Januszkiewicz K."/>
            <person name="Wedrychowicz H."/>
        </authorList>
    </citation>
    <scope>NUCLEOTIDE SEQUENCE [LARGE SCALE GENOMIC DNA]</scope>
    <source>
        <strain evidence="9 10">DSM 43832</strain>
    </source>
</reference>
<evidence type="ECO:0000256" key="6">
    <source>
        <dbReference type="SAM" id="MobiDB-lite"/>
    </source>
</evidence>
<dbReference type="Pfam" id="PF06271">
    <property type="entry name" value="RDD"/>
    <property type="match status" value="1"/>
</dbReference>
<dbReference type="RefSeq" id="WP_084755637.1">
    <property type="nucleotide sequence ID" value="NZ_FRAP01000019.1"/>
</dbReference>
<comment type="subcellular location">
    <subcellularLocation>
        <location evidence="1">Cell membrane</location>
        <topology evidence="1">Multi-pass membrane protein</topology>
    </subcellularLocation>
</comment>
<dbReference type="STRING" id="1848.SAMN05443637_11971"/>
<feature type="transmembrane region" description="Helical" evidence="7">
    <location>
        <begin position="158"/>
        <end position="178"/>
    </location>
</feature>
<feature type="domain" description="RDD" evidence="8">
    <location>
        <begin position="111"/>
        <end position="271"/>
    </location>
</feature>
<feature type="compositionally biased region" description="Pro residues" evidence="6">
    <location>
        <begin position="45"/>
        <end position="58"/>
    </location>
</feature>
<dbReference type="GO" id="GO:0005886">
    <property type="term" value="C:plasma membrane"/>
    <property type="evidence" value="ECO:0007669"/>
    <property type="project" value="UniProtKB-SubCell"/>
</dbReference>
<evidence type="ECO:0000313" key="9">
    <source>
        <dbReference type="EMBL" id="SHL14919.1"/>
    </source>
</evidence>